<accession>A0ABN9VL93</accession>
<protein>
    <submittedName>
        <fullName evidence="1">Uncharacterized protein</fullName>
    </submittedName>
</protein>
<keyword evidence="2" id="KW-1185">Reference proteome</keyword>
<comment type="caution">
    <text evidence="1">The sequence shown here is derived from an EMBL/GenBank/DDBJ whole genome shotgun (WGS) entry which is preliminary data.</text>
</comment>
<dbReference type="EMBL" id="CAUYUJ010017175">
    <property type="protein sequence ID" value="CAK0872567.1"/>
    <property type="molecule type" value="Genomic_DNA"/>
</dbReference>
<organism evidence="1 2">
    <name type="scientific">Prorocentrum cordatum</name>
    <dbReference type="NCBI Taxonomy" id="2364126"/>
    <lineage>
        <taxon>Eukaryota</taxon>
        <taxon>Sar</taxon>
        <taxon>Alveolata</taxon>
        <taxon>Dinophyceae</taxon>
        <taxon>Prorocentrales</taxon>
        <taxon>Prorocentraceae</taxon>
        <taxon>Prorocentrum</taxon>
    </lineage>
</organism>
<sequence>MPLAHMYPVVRQACMIIVCKVQFFPARTMAKHSSVSRAVFLLWLVCAVPINAHRVTVRNDALVNIHRGQAAGTFSANRSLVTLGANATMESETEFLCFGLCIALGGGLIGSILGTAIGTTAVVGTVAFGTTAVVYALQENGCTNTTLSEVIKNASRIAIAEGSEAEAILDAESTEQRGAVSAVPWTPKDFLSHIRDTCGAFMEPKGLGESESSSKSGAVFWNCQTPSTSTPYGRVLVKGAIRNSADSPEWSVFKKLSPTLGSRYGKHTMLNRMLLGFDAFGTHWLVLEDVKATPVLRRLQLELGLVVLDTDEVHFRAYDIKPAGSRAPQLPECFHDLGMLADTMGSVKDFVGWDRLQSILASDLEYLDKFSIIDESLFVQVAGPFDVAVESVEDDGAEAILEVLLGGAPPCAFQIKSGKMAIICVSVLDYLLSLSFAKGVQNAFQGFRWNDYDAKMAGLLECMGDSSLDACADYRRQAAGEWQQMAIEQYEVMTQNVTIRDKIAAMESKYRCCCNTAETDGKLTMATACAWLRRTDQVTSWGYCPNDLNHFPIKEGGCMDLEPIVVPPEPKTRCGYFQSCCCYDRDYAPRDSPPTDLCSCSTSCKAGHHTYDTVGFCPQ</sequence>
<evidence type="ECO:0000313" key="1">
    <source>
        <dbReference type="EMBL" id="CAK0872567.1"/>
    </source>
</evidence>
<proteinExistence type="predicted"/>
<name>A0ABN9VL93_9DINO</name>
<reference evidence="1" key="1">
    <citation type="submission" date="2023-10" db="EMBL/GenBank/DDBJ databases">
        <authorList>
            <person name="Chen Y."/>
            <person name="Shah S."/>
            <person name="Dougan E. K."/>
            <person name="Thang M."/>
            <person name="Chan C."/>
        </authorList>
    </citation>
    <scope>NUCLEOTIDE SEQUENCE [LARGE SCALE GENOMIC DNA]</scope>
</reference>
<evidence type="ECO:0000313" key="2">
    <source>
        <dbReference type="Proteomes" id="UP001189429"/>
    </source>
</evidence>
<gene>
    <name evidence="1" type="ORF">PCOR1329_LOCUS57989</name>
</gene>
<dbReference type="Proteomes" id="UP001189429">
    <property type="component" value="Unassembled WGS sequence"/>
</dbReference>